<keyword evidence="1" id="KW-0472">Membrane</keyword>
<keyword evidence="2" id="KW-0732">Signal</keyword>
<keyword evidence="4" id="KW-1185">Reference proteome</keyword>
<comment type="caution">
    <text evidence="3">The sequence shown here is derived from an EMBL/GenBank/DDBJ whole genome shotgun (WGS) entry which is preliminary data.</text>
</comment>
<proteinExistence type="predicted"/>
<feature type="transmembrane region" description="Helical" evidence="1">
    <location>
        <begin position="399"/>
        <end position="420"/>
    </location>
</feature>
<evidence type="ECO:0000313" key="3">
    <source>
        <dbReference type="EMBL" id="MRG95852.1"/>
    </source>
</evidence>
<feature type="chain" id="PRO_5027014770" evidence="2">
    <location>
        <begin position="22"/>
        <end position="706"/>
    </location>
</feature>
<feature type="transmembrane region" description="Helical" evidence="1">
    <location>
        <begin position="432"/>
        <end position="454"/>
    </location>
</feature>
<dbReference type="AlphaFoldDB" id="A0A6N7PUE0"/>
<keyword evidence="1" id="KW-1133">Transmembrane helix</keyword>
<dbReference type="OrthoDB" id="5490148at2"/>
<dbReference type="Proteomes" id="UP000440224">
    <property type="component" value="Unassembled WGS sequence"/>
</dbReference>
<dbReference type="EMBL" id="WJIE01000009">
    <property type="protein sequence ID" value="MRG95852.1"/>
    <property type="molecule type" value="Genomic_DNA"/>
</dbReference>
<organism evidence="3 4">
    <name type="scientific">Polyangium spumosum</name>
    <dbReference type="NCBI Taxonomy" id="889282"/>
    <lineage>
        <taxon>Bacteria</taxon>
        <taxon>Pseudomonadati</taxon>
        <taxon>Myxococcota</taxon>
        <taxon>Polyangia</taxon>
        <taxon>Polyangiales</taxon>
        <taxon>Polyangiaceae</taxon>
        <taxon>Polyangium</taxon>
    </lineage>
</organism>
<feature type="signal peptide" evidence="2">
    <location>
        <begin position="1"/>
        <end position="21"/>
    </location>
</feature>
<dbReference type="RefSeq" id="WP_153822668.1">
    <property type="nucleotide sequence ID" value="NZ_WJIE01000009.1"/>
</dbReference>
<accession>A0A6N7PUE0</accession>
<evidence type="ECO:0000256" key="2">
    <source>
        <dbReference type="SAM" id="SignalP"/>
    </source>
</evidence>
<reference evidence="3 4" key="1">
    <citation type="submission" date="2019-10" db="EMBL/GenBank/DDBJ databases">
        <title>A soil myxobacterium in the family Polyangiaceae.</title>
        <authorList>
            <person name="Li Y."/>
            <person name="Wang J."/>
        </authorList>
    </citation>
    <scope>NUCLEOTIDE SEQUENCE [LARGE SCALE GENOMIC DNA]</scope>
    <source>
        <strain evidence="3 4">DSM 14734</strain>
    </source>
</reference>
<gene>
    <name evidence="3" type="ORF">GF068_28615</name>
</gene>
<evidence type="ECO:0000313" key="4">
    <source>
        <dbReference type="Proteomes" id="UP000440224"/>
    </source>
</evidence>
<keyword evidence="1" id="KW-0812">Transmembrane</keyword>
<evidence type="ECO:0000256" key="1">
    <source>
        <dbReference type="SAM" id="Phobius"/>
    </source>
</evidence>
<protein>
    <submittedName>
        <fullName evidence="3">Uncharacterized protein</fullName>
    </submittedName>
</protein>
<sequence length="706" mass="74363">MRLRALSLVPILALVSLRALAEPAPNTAATSIEPLPAPSGPTAAPGRSVALEVSPLLGSTSPTPAGWSGFLVRVQNNEAKPLRGEVEVLSRLHSNQQRFRATAPFVVGAGTSVIVRLPTHGNVYGETKVVARDDAGNELGTHTTAVTNVQEVFLLDVSETSRLKGAIGDASISPLFSPWGGYGTYGSGPQIKVGSPRFDPATGDPILPDRAALYAPASAVLLRSDVLVKIGAAELEALSGYVLAGGTLAVALARPEDLRSPVLAAFAGGEITQTSPHSETLKELVLPAAPSNATKEIPFAEAPSEEIGKALAGFSGGNLRGSRYGASATYGLGEVHLLAFDPTRKPTVDDPWVQGRVLDLTRRAFDRKSSVVYRQGGSPGTVDLDRVRQELDPNEGSRWAIAVAALLLIVYAVLAGPMNFTMNANKGKPLRALVWLPILSAAAFLAVVLIGLVAKGLSGRSRHLTLVEAGAGMTKGTARRWRGFFTPRSKDLTVRTSDGTSVVTTAVVASPATIDDHMLVDRDGARLVDLALLPWQTVVVREDGFADVGEGISIVHEGEQDTAVTNRSGRDLRAALLVLPGVTPRYFPMIKDGEKVLASAGKDWKTSTQGAGWLRQVSGTRRAGSLDLHPLGSTHLRTLLEPDAPGLGEAWWAVEDSAGGLVDWFPEDVPVLLGQLDGGEGKTSDAGLKLERDRLLVRIVGYGGRP</sequence>
<name>A0A6N7PUE0_9BACT</name>